<dbReference type="InterPro" id="IPR041233">
    <property type="entry name" value="Melibiase_C"/>
</dbReference>
<feature type="chain" id="PRO_5046049437" description="Alpha-galactosidase" evidence="6">
    <location>
        <begin position="24"/>
        <end position="465"/>
    </location>
</feature>
<dbReference type="Pfam" id="PF16499">
    <property type="entry name" value="Melibiase_2"/>
    <property type="match status" value="1"/>
</dbReference>
<sequence length="465" mass="51533">MRRWLSSCLFAAFAVLLAATLGAQSGSTILAPTPPMGWNSWDSYGLTVTEQQFHANAEVLRDKLKPFGWTYAVVDEGWYMENPEQRPHPGNLQYALDEHGRFLPAPVRFPSAGGAPVKHDGQTRLYSGSEGMMQLARWTHAQGLKFGLHILRGIPKESVRLKLPIEGSPFSAPDAADVAETCPWDPTSYGVRDNAAGQAWYDSLIRQYSHWGVDFLKVDCIADHPYRASEIRQIHDAIAKSGRAMVLSLSPGPTNLQHADEVQRLSQMWRISNDVWDVWSGSGDFPFSVSSQFARIAAWAPHAGPGHWPDADMLPFGMLAPRPDVGPGPRMSRLSLDEEQSQFTLWAISRSPLVLGTNLTMLDAATISLLTNRKVIRVDQTALVSRQVYADERMVVWTADMLNKNHAIAFFNLSEATLPAPSSLHGVQIPRGIPIKDAWTGEILSDSAQFKQLPPHGCAMYLWQN</sequence>
<evidence type="ECO:0000313" key="9">
    <source>
        <dbReference type="Proteomes" id="UP001634747"/>
    </source>
</evidence>
<dbReference type="SUPFAM" id="SSF51011">
    <property type="entry name" value="Glycosyl hydrolase domain"/>
    <property type="match status" value="1"/>
</dbReference>
<keyword evidence="2 6" id="KW-0732">Signal</keyword>
<keyword evidence="9" id="KW-1185">Reference proteome</keyword>
<evidence type="ECO:0000256" key="2">
    <source>
        <dbReference type="ARBA" id="ARBA00022729"/>
    </source>
</evidence>
<protein>
    <recommendedName>
        <fullName evidence="5">Alpha-galactosidase</fullName>
        <ecNumber evidence="5">3.2.1.22</ecNumber>
    </recommendedName>
    <alternativeName>
        <fullName evidence="5">Melibiase</fullName>
    </alternativeName>
</protein>
<evidence type="ECO:0000256" key="4">
    <source>
        <dbReference type="ARBA" id="ARBA00023295"/>
    </source>
</evidence>
<keyword evidence="5" id="KW-1015">Disulfide bond</keyword>
<dbReference type="EMBL" id="JBJYXY010000001">
    <property type="protein sequence ID" value="MFN2976067.1"/>
    <property type="molecule type" value="Genomic_DNA"/>
</dbReference>
<evidence type="ECO:0000256" key="1">
    <source>
        <dbReference type="ARBA" id="ARBA00009743"/>
    </source>
</evidence>
<evidence type="ECO:0000313" key="8">
    <source>
        <dbReference type="EMBL" id="MFN2976067.1"/>
    </source>
</evidence>
<feature type="domain" description="Alpha galactosidase C-terminal" evidence="7">
    <location>
        <begin position="393"/>
        <end position="461"/>
    </location>
</feature>
<dbReference type="Gene3D" id="2.60.40.1180">
    <property type="entry name" value="Golgi alpha-mannosidase II"/>
    <property type="match status" value="1"/>
</dbReference>
<dbReference type="PANTHER" id="PTHR11452:SF42">
    <property type="entry name" value="ALPHA-GALACTOSIDASE"/>
    <property type="match status" value="1"/>
</dbReference>
<proteinExistence type="inferred from homology"/>
<name>A0ABW9KKI6_9BACT</name>
<dbReference type="CDD" id="cd14792">
    <property type="entry name" value="GH27"/>
    <property type="match status" value="1"/>
</dbReference>
<comment type="caution">
    <text evidence="8">The sequence shown here is derived from an EMBL/GenBank/DDBJ whole genome shotgun (WGS) entry which is preliminary data.</text>
</comment>
<dbReference type="Proteomes" id="UP001634747">
    <property type="component" value="Unassembled WGS sequence"/>
</dbReference>
<organism evidence="8 9">
    <name type="scientific">Terriglobus aquaticus</name>
    <dbReference type="NCBI Taxonomy" id="940139"/>
    <lineage>
        <taxon>Bacteria</taxon>
        <taxon>Pseudomonadati</taxon>
        <taxon>Acidobacteriota</taxon>
        <taxon>Terriglobia</taxon>
        <taxon>Terriglobales</taxon>
        <taxon>Acidobacteriaceae</taxon>
        <taxon>Terriglobus</taxon>
    </lineage>
</organism>
<dbReference type="InterPro" id="IPR002241">
    <property type="entry name" value="Glyco_hydro_27"/>
</dbReference>
<dbReference type="Gene3D" id="3.20.20.70">
    <property type="entry name" value="Aldolase class I"/>
    <property type="match status" value="1"/>
</dbReference>
<comment type="catalytic activity">
    <reaction evidence="5">
        <text>Hydrolysis of terminal, non-reducing alpha-D-galactose residues in alpha-D-galactosides, including galactose oligosaccharides, galactomannans and galactolipids.</text>
        <dbReference type="EC" id="3.2.1.22"/>
    </reaction>
</comment>
<gene>
    <name evidence="8" type="ORF">ACK2TP_09855</name>
</gene>
<dbReference type="InterPro" id="IPR013785">
    <property type="entry name" value="Aldolase_TIM"/>
</dbReference>
<dbReference type="EC" id="3.2.1.22" evidence="5"/>
<dbReference type="InterPro" id="IPR013780">
    <property type="entry name" value="Glyco_hydro_b"/>
</dbReference>
<evidence type="ECO:0000256" key="6">
    <source>
        <dbReference type="SAM" id="SignalP"/>
    </source>
</evidence>
<reference evidence="8 9" key="1">
    <citation type="submission" date="2024-12" db="EMBL/GenBank/DDBJ databases">
        <authorList>
            <person name="Lee Y."/>
        </authorList>
    </citation>
    <scope>NUCLEOTIDE SEQUENCE [LARGE SCALE GENOMIC DNA]</scope>
    <source>
        <strain evidence="8 9">03SUJ4</strain>
    </source>
</reference>
<evidence type="ECO:0000256" key="3">
    <source>
        <dbReference type="ARBA" id="ARBA00022801"/>
    </source>
</evidence>
<keyword evidence="4 5" id="KW-0326">Glycosidase</keyword>
<dbReference type="SUPFAM" id="SSF51445">
    <property type="entry name" value="(Trans)glycosidases"/>
    <property type="match status" value="1"/>
</dbReference>
<comment type="similarity">
    <text evidence="1 5">Belongs to the glycosyl hydrolase 27 family.</text>
</comment>
<feature type="signal peptide" evidence="6">
    <location>
        <begin position="1"/>
        <end position="23"/>
    </location>
</feature>
<dbReference type="RefSeq" id="WP_263412439.1">
    <property type="nucleotide sequence ID" value="NZ_BAABBH010000001.1"/>
</dbReference>
<dbReference type="PRINTS" id="PR00740">
    <property type="entry name" value="GLHYDRLASE27"/>
</dbReference>
<evidence type="ECO:0000259" key="7">
    <source>
        <dbReference type="Pfam" id="PF17801"/>
    </source>
</evidence>
<dbReference type="GO" id="GO:0016798">
    <property type="term" value="F:hydrolase activity, acting on glycosyl bonds"/>
    <property type="evidence" value="ECO:0007669"/>
    <property type="project" value="UniProtKB-KW"/>
</dbReference>
<dbReference type="Pfam" id="PF17801">
    <property type="entry name" value="Melibiase_C"/>
    <property type="match status" value="1"/>
</dbReference>
<accession>A0ABW9KKI6</accession>
<keyword evidence="3 5" id="KW-0378">Hydrolase</keyword>
<dbReference type="PANTHER" id="PTHR11452">
    <property type="entry name" value="ALPHA-GALACTOSIDASE/ALPHA-N-ACETYLGALACTOSAMINIDASE"/>
    <property type="match status" value="1"/>
</dbReference>
<evidence type="ECO:0000256" key="5">
    <source>
        <dbReference type="RuleBase" id="RU361168"/>
    </source>
</evidence>
<dbReference type="InterPro" id="IPR017853">
    <property type="entry name" value="GH"/>
</dbReference>